<accession>A0A507D6L6</accession>
<dbReference type="Gene3D" id="1.10.10.10">
    <property type="entry name" value="Winged helix-like DNA-binding domain superfamily/Winged helix DNA-binding domain"/>
    <property type="match status" value="1"/>
</dbReference>
<dbReference type="SMART" id="SM00088">
    <property type="entry name" value="PINT"/>
    <property type="match status" value="1"/>
</dbReference>
<organism evidence="9 10">
    <name type="scientific">Synchytrium endobioticum</name>
    <dbReference type="NCBI Taxonomy" id="286115"/>
    <lineage>
        <taxon>Eukaryota</taxon>
        <taxon>Fungi</taxon>
        <taxon>Fungi incertae sedis</taxon>
        <taxon>Chytridiomycota</taxon>
        <taxon>Chytridiomycota incertae sedis</taxon>
        <taxon>Chytridiomycetes</taxon>
        <taxon>Synchytriales</taxon>
        <taxon>Synchytriaceae</taxon>
        <taxon>Synchytrium</taxon>
    </lineage>
</organism>
<keyword evidence="10" id="KW-1185">Reference proteome</keyword>
<evidence type="ECO:0000256" key="2">
    <source>
        <dbReference type="ARBA" id="ARBA00004496"/>
    </source>
</evidence>
<dbReference type="Proteomes" id="UP000317494">
    <property type="component" value="Unassembled WGS sequence"/>
</dbReference>
<evidence type="ECO:0000313" key="9">
    <source>
        <dbReference type="EMBL" id="TPX46898.1"/>
    </source>
</evidence>
<dbReference type="InterPro" id="IPR036388">
    <property type="entry name" value="WH-like_DNA-bd_sf"/>
</dbReference>
<evidence type="ECO:0000313" key="10">
    <source>
        <dbReference type="Proteomes" id="UP000317494"/>
    </source>
</evidence>
<evidence type="ECO:0000256" key="5">
    <source>
        <dbReference type="ARBA" id="ARBA00022490"/>
    </source>
</evidence>
<evidence type="ECO:0000256" key="4">
    <source>
        <dbReference type="ARBA" id="ARBA00014881"/>
    </source>
</evidence>
<comment type="similarity">
    <text evidence="3">Belongs to the CSN4 family.</text>
</comment>
<evidence type="ECO:0000256" key="1">
    <source>
        <dbReference type="ARBA" id="ARBA00004123"/>
    </source>
</evidence>
<feature type="domain" description="PCI" evidence="8">
    <location>
        <begin position="278"/>
        <end position="359"/>
    </location>
</feature>
<dbReference type="GO" id="GO:0008180">
    <property type="term" value="C:COP9 signalosome"/>
    <property type="evidence" value="ECO:0007669"/>
    <property type="project" value="UniProtKB-KW"/>
</dbReference>
<comment type="subcellular location">
    <subcellularLocation>
        <location evidence="2">Cytoplasm</location>
    </subcellularLocation>
    <subcellularLocation>
        <location evidence="1">Nucleus</location>
    </subcellularLocation>
</comment>
<evidence type="ECO:0000256" key="7">
    <source>
        <dbReference type="ARBA" id="ARBA00023242"/>
    </source>
</evidence>
<dbReference type="Pfam" id="PF22241">
    <property type="entry name" value="PSMD12-CSN4_N"/>
    <property type="match status" value="1"/>
</dbReference>
<gene>
    <name evidence="9" type="ORF">SeMB42_g03530</name>
</gene>
<keyword evidence="6" id="KW-0736">Signalosome</keyword>
<dbReference type="VEuPathDB" id="FungiDB:SeMB42_g03530"/>
<dbReference type="InterPro" id="IPR054559">
    <property type="entry name" value="PSMD12-CSN4-like_N"/>
</dbReference>
<reference evidence="9 10" key="1">
    <citation type="journal article" date="2019" name="Sci. Rep.">
        <title>Comparative genomics of chytrid fungi reveal insights into the obligate biotrophic and pathogenic lifestyle of Synchytrium endobioticum.</title>
        <authorList>
            <person name="van de Vossenberg B.T.L.H."/>
            <person name="Warris S."/>
            <person name="Nguyen H.D.T."/>
            <person name="van Gent-Pelzer M.P.E."/>
            <person name="Joly D.L."/>
            <person name="van de Geest H.C."/>
            <person name="Bonants P.J.M."/>
            <person name="Smith D.S."/>
            <person name="Levesque C.A."/>
            <person name="van der Lee T.A.J."/>
        </authorList>
    </citation>
    <scope>NUCLEOTIDE SEQUENCE [LARGE SCALE GENOMIC DNA]</scope>
    <source>
        <strain evidence="9 10">MB42</strain>
    </source>
</reference>
<evidence type="ECO:0000259" key="8">
    <source>
        <dbReference type="SMART" id="SM00088"/>
    </source>
</evidence>
<dbReference type="InterPro" id="IPR036390">
    <property type="entry name" value="WH_DNA-bd_sf"/>
</dbReference>
<sequence>MSAITVQLSQIAAAGKDQPSLYRQLLELILASNSATSTNPQLFQVITEFLNHVIQESVGLVVSRSILSDFITLVAEWGGKSSMDQDGVRHLWEIALDKAGSRAVAFEDQISSIREKIADIHESAESWAEAARVLQGIPLDSGHRVVSDEYKLNIYLKIGRLFLEDDDAVSAEAYLNRAAIILSAMPNISSNQSLRVAQLQLKASQAKVLDFQRRFLQAAQRYFELSYTPEMADEERIDALTQAVICAVLAAAGPQRSRMLATLYKDDRVVYYGPPKSDGTTVLDRAVIEHNVLSASKLYNNIQFCELGSLLNISAEKAEEIASRMIGEGRMHGSIDQIEKLIYFFDVTDGESVVDGNMLLSSWDNQIAGVSHHVDGVVESIVSRFPEWVTEKAAMVGM</sequence>
<proteinExistence type="inferred from homology"/>
<dbReference type="AlphaFoldDB" id="A0A507D6L6"/>
<dbReference type="PANTHER" id="PTHR10855">
    <property type="entry name" value="26S PROTEASOME NON-ATPASE REGULATORY SUBUNIT 12/COP9 SIGNALOSOME COMPLEX SUBUNIT 4"/>
    <property type="match status" value="1"/>
</dbReference>
<dbReference type="InterPro" id="IPR040134">
    <property type="entry name" value="PSMD12/CSN4"/>
</dbReference>
<evidence type="ECO:0000256" key="3">
    <source>
        <dbReference type="ARBA" id="ARBA00010417"/>
    </source>
</evidence>
<dbReference type="FunFam" id="1.10.10.10:FF:000190">
    <property type="entry name" value="COP9 signalosome complex subunit 4"/>
    <property type="match status" value="1"/>
</dbReference>
<comment type="caution">
    <text evidence="9">The sequence shown here is derived from an EMBL/GenBank/DDBJ whole genome shotgun (WGS) entry which is preliminary data.</text>
</comment>
<dbReference type="InterPro" id="IPR000717">
    <property type="entry name" value="PCI_dom"/>
</dbReference>
<dbReference type="PANTHER" id="PTHR10855:SF2">
    <property type="entry name" value="COP9 SIGNALOSOME COMPLEX SUBUNIT 4"/>
    <property type="match status" value="1"/>
</dbReference>
<dbReference type="Pfam" id="PF01399">
    <property type="entry name" value="PCI"/>
    <property type="match status" value="1"/>
</dbReference>
<dbReference type="SUPFAM" id="SSF46785">
    <property type="entry name" value="Winged helix' DNA-binding domain"/>
    <property type="match status" value="1"/>
</dbReference>
<name>A0A507D6L6_9FUNG</name>
<keyword evidence="7" id="KW-0539">Nucleus</keyword>
<evidence type="ECO:0000256" key="6">
    <source>
        <dbReference type="ARBA" id="ARBA00022790"/>
    </source>
</evidence>
<dbReference type="STRING" id="286115.A0A507D6L6"/>
<keyword evidence="5" id="KW-0963">Cytoplasm</keyword>
<protein>
    <recommendedName>
        <fullName evidence="4">COP9 signalosome complex subunit 4</fullName>
    </recommendedName>
</protein>
<dbReference type="GO" id="GO:0005829">
    <property type="term" value="C:cytosol"/>
    <property type="evidence" value="ECO:0007669"/>
    <property type="project" value="TreeGrafter"/>
</dbReference>
<dbReference type="EMBL" id="QEAN01000126">
    <property type="protein sequence ID" value="TPX46898.1"/>
    <property type="molecule type" value="Genomic_DNA"/>
</dbReference>